<name>A0ABV8YSH4_9ACTN</name>
<dbReference type="RefSeq" id="WP_386344407.1">
    <property type="nucleotide sequence ID" value="NZ_JBHSFG010000037.1"/>
</dbReference>
<evidence type="ECO:0000313" key="1">
    <source>
        <dbReference type="EMBL" id="MFC4467201.1"/>
    </source>
</evidence>
<dbReference type="EMBL" id="JBHSFG010000037">
    <property type="protein sequence ID" value="MFC4467201.1"/>
    <property type="molecule type" value="Genomic_DNA"/>
</dbReference>
<evidence type="ECO:0000313" key="2">
    <source>
        <dbReference type="Proteomes" id="UP001596012"/>
    </source>
</evidence>
<accession>A0ABV8YSH4</accession>
<keyword evidence="2" id="KW-1185">Reference proteome</keyword>
<proteinExistence type="predicted"/>
<reference evidence="2" key="1">
    <citation type="journal article" date="2019" name="Int. J. Syst. Evol. Microbiol.">
        <title>The Global Catalogue of Microorganisms (GCM) 10K type strain sequencing project: providing services to taxonomists for standard genome sequencing and annotation.</title>
        <authorList>
            <consortium name="The Broad Institute Genomics Platform"/>
            <consortium name="The Broad Institute Genome Sequencing Center for Infectious Disease"/>
            <person name="Wu L."/>
            <person name="Ma J."/>
        </authorList>
    </citation>
    <scope>NUCLEOTIDE SEQUENCE [LARGE SCALE GENOMIC DNA]</scope>
    <source>
        <strain evidence="2">DT43</strain>
    </source>
</reference>
<sequence length="716" mass="78913">MSREPDGLAELLPQWHRLRDAENGPQGEALRALLAVMAEQIDLVRGGVEQGYEDLFVETAAPWVLPYLGDLVGYRTLPGYERVLTTGLRGGSSAALAEAVAPRADVAATVANRRRKGTLHLLEELSQDVAGWPARAVELSRHVSHLQPVKLYGDGGAHRGTRGRLADLRDSSALDLAGGPFGTVARSVDVRRADSRHRQGGWSPAGVGIFVWRLKAYSLTSTPAYCIDRARNLYTFSILGNDTPLVTKPVPEPSPTHIATIDNVPAFIRRHQLHDRLADYYGPGKSFVIRRDGEDRPVPLSDIVVADLSDWRYRPKRGQVAVDPELGRIAFGARSAPRQGVWVDYHYAFGADMGGGEYERDREPRPDAAVYRVGPGGTYRQIMDAYRDWQNDRRAGRCGPEGIIEITHSGAYQEQLDFDLDPGDRLELRAAEGTRPVIRLLDWYSNRPDALNIRTVSEDCAPADRPRVVLDGLLVTGRGINVTGPVGAVVVRHCTLVPGWSLEPECDPHSPEEPSIVLERTTACLQVEHSILGTIEVIGDEVSEEPLDIHLRDSVLDSIADDREALSAPDCRHAHAVLHLHRTTVIGEVHTHAVRIAENSVFTGKLHVARRGIGCVRFSYVPTGSRTPRRHRCQPDLVGPAQASRISPLFTSQRYGTPWYGQLADSCAEELRRGADDGAEMGAFHDLYRPQREDSLRARLEEYTPAGTDAGIFFVT</sequence>
<comment type="caution">
    <text evidence="1">The sequence shown here is derived from an EMBL/GenBank/DDBJ whole genome shotgun (WGS) entry which is preliminary data.</text>
</comment>
<gene>
    <name evidence="1" type="ORF">ACFPH6_22190</name>
</gene>
<protein>
    <recommendedName>
        <fullName evidence="3">Phage tail protein (Tail_P2_I)</fullName>
    </recommendedName>
</protein>
<evidence type="ECO:0008006" key="3">
    <source>
        <dbReference type="Google" id="ProtNLM"/>
    </source>
</evidence>
<organism evidence="1 2">
    <name type="scientific">Streptomyces xiangluensis</name>
    <dbReference type="NCBI Taxonomy" id="2665720"/>
    <lineage>
        <taxon>Bacteria</taxon>
        <taxon>Bacillati</taxon>
        <taxon>Actinomycetota</taxon>
        <taxon>Actinomycetes</taxon>
        <taxon>Kitasatosporales</taxon>
        <taxon>Streptomycetaceae</taxon>
        <taxon>Streptomyces</taxon>
    </lineage>
</organism>
<dbReference type="Proteomes" id="UP001596012">
    <property type="component" value="Unassembled WGS sequence"/>
</dbReference>